<evidence type="ECO:0000313" key="1">
    <source>
        <dbReference type="EMBL" id="AHF99663.1"/>
    </source>
</evidence>
<dbReference type="STRING" id="797299.HALLA_13610"/>
<dbReference type="Proteomes" id="UP000019024">
    <property type="component" value="Chromosome"/>
</dbReference>
<name>W0JM39_9EURY</name>
<protein>
    <submittedName>
        <fullName evidence="1">Uncharacterized protein</fullName>
    </submittedName>
</protein>
<sequence length="101" mass="11235">MIGTTPNRDIVDWERSEDDGTTVYTIEYDAPVTEPTFQSSSLFGTSTGGPVPADDREIRFPDGETFPANELSFDAEGTTLRVRHGGESILGRIRRVLFPWL</sequence>
<dbReference type="GeneID" id="25145470"/>
<proteinExistence type="predicted"/>
<organism evidence="1 2">
    <name type="scientific">Halostagnicola larsenii XH-48</name>
    <dbReference type="NCBI Taxonomy" id="797299"/>
    <lineage>
        <taxon>Archaea</taxon>
        <taxon>Methanobacteriati</taxon>
        <taxon>Methanobacteriota</taxon>
        <taxon>Stenosarchaea group</taxon>
        <taxon>Halobacteria</taxon>
        <taxon>Halobacteriales</taxon>
        <taxon>Natrialbaceae</taxon>
        <taxon>Halostagnicola</taxon>
    </lineage>
</organism>
<dbReference type="eggNOG" id="arCOG11473">
    <property type="taxonomic scope" value="Archaea"/>
</dbReference>
<gene>
    <name evidence="1" type="ORF">HALLA_13610</name>
</gene>
<accession>W0JM39</accession>
<reference evidence="1 2" key="1">
    <citation type="submission" date="2014-01" db="EMBL/GenBank/DDBJ databases">
        <authorList>
            <consortium name="DOE Joint Genome Institute"/>
            <person name="Anderson I."/>
            <person name="Huntemann M."/>
            <person name="Han J."/>
            <person name="Chen A."/>
            <person name="Kyrpides N."/>
            <person name="Mavromatis K."/>
            <person name="Markowitz V."/>
            <person name="Palaniappan K."/>
            <person name="Ivanova N."/>
            <person name="Schaumberg A."/>
            <person name="Pati A."/>
            <person name="Liolios K."/>
            <person name="Nordberg H.P."/>
            <person name="Cantor M.N."/>
            <person name="Hua S.X."/>
            <person name="Woyke T."/>
        </authorList>
    </citation>
    <scope>NUCLEOTIDE SEQUENCE [LARGE SCALE GENOMIC DNA]</scope>
    <source>
        <strain evidence="1 2">XH-48</strain>
    </source>
</reference>
<dbReference type="EMBL" id="CP007055">
    <property type="protein sequence ID" value="AHF99663.1"/>
    <property type="molecule type" value="Genomic_DNA"/>
</dbReference>
<dbReference type="KEGG" id="hlr:HALLA_13610"/>
<evidence type="ECO:0000313" key="2">
    <source>
        <dbReference type="Proteomes" id="UP000019024"/>
    </source>
</evidence>
<dbReference type="AlphaFoldDB" id="W0JM39"/>
<dbReference type="RefSeq" id="WP_049952908.1">
    <property type="nucleotide sequence ID" value="NZ_CP007055.1"/>
</dbReference>
<dbReference type="OrthoDB" id="161556at2157"/>
<dbReference type="HOGENOM" id="CLU_155667_0_0_2"/>
<keyword evidence="2" id="KW-1185">Reference proteome</keyword>